<keyword evidence="1" id="KW-0472">Membrane</keyword>
<keyword evidence="1" id="KW-1133">Transmembrane helix</keyword>
<evidence type="ECO:0000313" key="3">
    <source>
        <dbReference type="Proteomes" id="UP000198650"/>
    </source>
</evidence>
<dbReference type="AlphaFoldDB" id="A0A1I0SNT5"/>
<feature type="transmembrane region" description="Helical" evidence="1">
    <location>
        <begin position="7"/>
        <end position="25"/>
    </location>
</feature>
<proteinExistence type="predicted"/>
<dbReference type="Proteomes" id="UP000198650">
    <property type="component" value="Unassembled WGS sequence"/>
</dbReference>
<reference evidence="3" key="1">
    <citation type="submission" date="2016-10" db="EMBL/GenBank/DDBJ databases">
        <authorList>
            <person name="Varghese N."/>
            <person name="Submissions S."/>
        </authorList>
    </citation>
    <scope>NUCLEOTIDE SEQUENCE [LARGE SCALE GENOMIC DNA]</scope>
    <source>
        <strain evidence="3">M1</strain>
    </source>
</reference>
<protein>
    <submittedName>
        <fullName evidence="2">Uncharacterized protein</fullName>
    </submittedName>
</protein>
<dbReference type="EMBL" id="FOJS01000002">
    <property type="protein sequence ID" value="SFA40416.1"/>
    <property type="molecule type" value="Genomic_DNA"/>
</dbReference>
<keyword evidence="3" id="KW-1185">Reference proteome</keyword>
<name>A0A1I0SNT5_9BACL</name>
<organism evidence="2 3">
    <name type="scientific">Parageobacillus thermantarcticus</name>
    <dbReference type="NCBI Taxonomy" id="186116"/>
    <lineage>
        <taxon>Bacteria</taxon>
        <taxon>Bacillati</taxon>
        <taxon>Bacillota</taxon>
        <taxon>Bacilli</taxon>
        <taxon>Bacillales</taxon>
        <taxon>Anoxybacillaceae</taxon>
        <taxon>Parageobacillus</taxon>
    </lineage>
</organism>
<evidence type="ECO:0000313" key="2">
    <source>
        <dbReference type="EMBL" id="SFA40416.1"/>
    </source>
</evidence>
<accession>A0A1I0SNT5</accession>
<gene>
    <name evidence="2" type="ORF">SAMN05192569_100281</name>
</gene>
<keyword evidence="1" id="KW-0812">Transmembrane</keyword>
<evidence type="ECO:0000256" key="1">
    <source>
        <dbReference type="SAM" id="Phobius"/>
    </source>
</evidence>
<sequence>MEAPFDLLTYVSLVGALLVVVKYYIGECHKTKAFLYDVAFAHAEQKEDGACSACVVVPFRRFFALQKRKIPVCERSHPSDEEGRRPLAFLYMNDTIHEEVSYEKVAVCIIGNGCFIERLQPQRAD</sequence>
<dbReference type="RefSeq" id="WP_244151069.1">
    <property type="nucleotide sequence ID" value="NZ_FOJS01000002.1"/>
</dbReference>